<comment type="subcellular location">
    <subcellularLocation>
        <location evidence="1">Cell membrane</location>
        <topology evidence="1">Multi-pass membrane protein</topology>
    </subcellularLocation>
</comment>
<dbReference type="Pfam" id="PF13396">
    <property type="entry name" value="PLDc_N"/>
    <property type="match status" value="1"/>
</dbReference>
<evidence type="ECO:0000256" key="1">
    <source>
        <dbReference type="ARBA" id="ARBA00004651"/>
    </source>
</evidence>
<gene>
    <name evidence="6" type="ORF">B5808_01140</name>
</gene>
<reference evidence="6 7" key="1">
    <citation type="submission" date="2017-04" db="EMBL/GenBank/DDBJ databases">
        <authorList>
            <person name="Afonso C.L."/>
            <person name="Miller P.J."/>
            <person name="Scott M.A."/>
            <person name="Spackman E."/>
            <person name="Goraichik I."/>
            <person name="Dimitrov K.M."/>
            <person name="Suarez D.L."/>
            <person name="Swayne D.E."/>
        </authorList>
    </citation>
    <scope>NUCLEOTIDE SEQUENCE [LARGE SCALE GENOMIC DNA]</scope>
    <source>
        <strain evidence="7">XA(T)</strain>
    </source>
</reference>
<proteinExistence type="predicted"/>
<keyword evidence="5" id="KW-0472">Membrane</keyword>
<dbReference type="Proteomes" id="UP000192775">
    <property type="component" value="Chromosome"/>
</dbReference>
<organism evidence="6 7">
    <name type="scientific">Cnuibacter physcomitrellae</name>
    <dbReference type="NCBI Taxonomy" id="1619308"/>
    <lineage>
        <taxon>Bacteria</taxon>
        <taxon>Bacillati</taxon>
        <taxon>Actinomycetota</taxon>
        <taxon>Actinomycetes</taxon>
        <taxon>Micrococcales</taxon>
        <taxon>Microbacteriaceae</taxon>
        <taxon>Cnuibacter</taxon>
    </lineage>
</organism>
<dbReference type="KEGG" id="cphy:B5808_01140"/>
<evidence type="ECO:0000256" key="2">
    <source>
        <dbReference type="ARBA" id="ARBA00022475"/>
    </source>
</evidence>
<dbReference type="AlphaFoldDB" id="A0A1X9LFQ0"/>
<name>A0A1X9LFQ0_9MICO</name>
<dbReference type="GO" id="GO:0005886">
    <property type="term" value="C:plasma membrane"/>
    <property type="evidence" value="ECO:0007669"/>
    <property type="project" value="UniProtKB-SubCell"/>
</dbReference>
<keyword evidence="3" id="KW-0812">Transmembrane</keyword>
<sequence length="71" mass="7837">MFSLEPTHLLILLVMLAATVLWILAIVSIARTPGFTTTERVIWILVVLILPLLGSIGWFVFGRRSGTSSAR</sequence>
<dbReference type="STRING" id="1619308.B5808_01140"/>
<protein>
    <submittedName>
        <fullName evidence="6">Uncharacterized protein</fullName>
    </submittedName>
</protein>
<keyword evidence="2" id="KW-1003">Cell membrane</keyword>
<dbReference type="EMBL" id="CP020715">
    <property type="protein sequence ID" value="ARJ03994.1"/>
    <property type="molecule type" value="Genomic_DNA"/>
</dbReference>
<evidence type="ECO:0000313" key="6">
    <source>
        <dbReference type="EMBL" id="ARJ03994.1"/>
    </source>
</evidence>
<evidence type="ECO:0000256" key="4">
    <source>
        <dbReference type="ARBA" id="ARBA00022989"/>
    </source>
</evidence>
<evidence type="ECO:0000256" key="5">
    <source>
        <dbReference type="ARBA" id="ARBA00023136"/>
    </source>
</evidence>
<keyword evidence="7" id="KW-1185">Reference proteome</keyword>
<accession>A0A1X9LFQ0</accession>
<dbReference type="RefSeq" id="WP_085017806.1">
    <property type="nucleotide sequence ID" value="NZ_BMHD01000001.1"/>
</dbReference>
<dbReference type="InterPro" id="IPR027379">
    <property type="entry name" value="CLS_N"/>
</dbReference>
<evidence type="ECO:0000313" key="7">
    <source>
        <dbReference type="Proteomes" id="UP000192775"/>
    </source>
</evidence>
<keyword evidence="4" id="KW-1133">Transmembrane helix</keyword>
<evidence type="ECO:0000256" key="3">
    <source>
        <dbReference type="ARBA" id="ARBA00022692"/>
    </source>
</evidence>